<proteinExistence type="predicted"/>
<dbReference type="AlphaFoldDB" id="A0A4Z0V6X2"/>
<evidence type="ECO:0000313" key="7">
    <source>
        <dbReference type="Proteomes" id="UP000297635"/>
    </source>
</evidence>
<evidence type="ECO:0000256" key="4">
    <source>
        <dbReference type="ARBA" id="ARBA00023136"/>
    </source>
</evidence>
<dbReference type="InterPro" id="IPR006480">
    <property type="entry name" value="Phage_holin_4_1"/>
</dbReference>
<name>A0A4Z0V6X2_9BACT</name>
<evidence type="ECO:0000256" key="1">
    <source>
        <dbReference type="ARBA" id="ARBA00004141"/>
    </source>
</evidence>
<feature type="transmembrane region" description="Helical" evidence="5">
    <location>
        <begin position="94"/>
        <end position="111"/>
    </location>
</feature>
<comment type="caution">
    <text evidence="6">The sequence shown here is derived from an EMBL/GenBank/DDBJ whole genome shotgun (WGS) entry which is preliminary data.</text>
</comment>
<evidence type="ECO:0000313" key="6">
    <source>
        <dbReference type="EMBL" id="TGG40074.1"/>
    </source>
</evidence>
<sequence length="141" mass="15301">MLNSAIMTSRFISSVLVLLCVEYSGVLLSVLADLVSGVRRARREGQSCTSRGLRRSVAKLSSYFLSLFCLTVVDGMIVAAIITLSSLGKSFLPPFPYLTTVGAVSLVLIEAKSIAENSPHRARLAEALHVFMSILRKGRRV</sequence>
<evidence type="ECO:0000256" key="3">
    <source>
        <dbReference type="ARBA" id="ARBA00022989"/>
    </source>
</evidence>
<dbReference type="Pfam" id="PF05105">
    <property type="entry name" value="Phage_holin_4_1"/>
    <property type="match status" value="1"/>
</dbReference>
<comment type="subcellular location">
    <subcellularLocation>
        <location evidence="1">Membrane</location>
        <topology evidence="1">Multi-pass membrane protein</topology>
    </subcellularLocation>
</comment>
<feature type="transmembrane region" description="Helical" evidence="5">
    <location>
        <begin position="60"/>
        <end position="82"/>
    </location>
</feature>
<keyword evidence="4 5" id="KW-0472">Membrane</keyword>
<feature type="transmembrane region" description="Helical" evidence="5">
    <location>
        <begin position="12"/>
        <end position="35"/>
    </location>
</feature>
<reference evidence="6 7" key="1">
    <citation type="submission" date="2019-02" db="EMBL/GenBank/DDBJ databases">
        <title>Isolation and identification of novel species under the genus Muribaculum.</title>
        <authorList>
            <person name="Miyake S."/>
            <person name="Ding Y."/>
            <person name="Low A."/>
            <person name="Soh M."/>
            <person name="Seedorf H."/>
        </authorList>
    </citation>
    <scope>NUCLEOTIDE SEQUENCE [LARGE SCALE GENOMIC DNA]</scope>
    <source>
        <strain evidence="6 7">TLL-A3</strain>
    </source>
</reference>
<dbReference type="GO" id="GO:0016020">
    <property type="term" value="C:membrane"/>
    <property type="evidence" value="ECO:0007669"/>
    <property type="project" value="UniProtKB-SubCell"/>
</dbReference>
<evidence type="ECO:0000256" key="5">
    <source>
        <dbReference type="SAM" id="Phobius"/>
    </source>
</evidence>
<organism evidence="6 7">
    <name type="scientific">Duncaniella freteri</name>
    <dbReference type="NCBI Taxonomy" id="2530391"/>
    <lineage>
        <taxon>Bacteria</taxon>
        <taxon>Pseudomonadati</taxon>
        <taxon>Bacteroidota</taxon>
        <taxon>Bacteroidia</taxon>
        <taxon>Bacteroidales</taxon>
        <taxon>Muribaculaceae</taxon>
        <taxon>Duncaniella</taxon>
    </lineage>
</organism>
<dbReference type="EMBL" id="SJSA01000001">
    <property type="protein sequence ID" value="TGG40074.1"/>
    <property type="molecule type" value="Genomic_DNA"/>
</dbReference>
<protein>
    <recommendedName>
        <fullName evidence="8">Holin</fullName>
    </recommendedName>
</protein>
<accession>A0A4Z0V6X2</accession>
<evidence type="ECO:0008006" key="8">
    <source>
        <dbReference type="Google" id="ProtNLM"/>
    </source>
</evidence>
<dbReference type="Proteomes" id="UP000297635">
    <property type="component" value="Unassembled WGS sequence"/>
</dbReference>
<evidence type="ECO:0000256" key="2">
    <source>
        <dbReference type="ARBA" id="ARBA00022692"/>
    </source>
</evidence>
<keyword evidence="7" id="KW-1185">Reference proteome</keyword>
<keyword evidence="2 5" id="KW-0812">Transmembrane</keyword>
<gene>
    <name evidence="6" type="ORF">EZ315_04930</name>
</gene>
<keyword evidence="3 5" id="KW-1133">Transmembrane helix</keyword>